<dbReference type="PANTHER" id="PTHR30348:SF9">
    <property type="entry name" value="UPF0759 PROTEIN YECE"/>
    <property type="match status" value="1"/>
</dbReference>
<sequence length="261" mass="30237">MVQFYLGCAVWSYKNWVGELYPVGSRVTDFLSLYSRRFNTVEGNTTFYAVPNAETVTRWVQQTPPNFKFCLKLPKDLTHQGLLKLAIPGALSFIEQMQLLGTHLGPIFAQLPPSYSPNLLEDLQEFIQAWPHQIVPLAVEVRHPEWFEENNFNELKQLLESYNVGRVILDSRPIYSSDDDPQLNSERPKPNVPVEFSITSSFSLVRFISHPQLSINQPFLEDWITPIHHWLNQGKDVYFFVHCPQEERSPSTAKYVQQLLE</sequence>
<dbReference type="PANTHER" id="PTHR30348">
    <property type="entry name" value="UNCHARACTERIZED PROTEIN YECE"/>
    <property type="match status" value="1"/>
</dbReference>
<evidence type="ECO:0000313" key="1">
    <source>
        <dbReference type="EMBL" id="CAD5950059.1"/>
    </source>
</evidence>
<accession>A0A9W4CKT8</accession>
<protein>
    <submittedName>
        <fullName evidence="1">UPF0759 protein</fullName>
    </submittedName>
</protein>
<dbReference type="InterPro" id="IPR036520">
    <property type="entry name" value="UPF0759_sf"/>
</dbReference>
<name>A0A9W4CKT8_9CYAN</name>
<gene>
    <name evidence="1" type="primary">yecE</name>
    <name evidence="1" type="ORF">NO713_02500</name>
</gene>
<dbReference type="AlphaFoldDB" id="A0A9W4CKT8"/>
<reference evidence="1" key="1">
    <citation type="submission" date="2020-09" db="EMBL/GenBank/DDBJ databases">
        <authorList>
            <person name="Blom J."/>
        </authorList>
    </citation>
    <scope>NUCLEOTIDE SEQUENCE</scope>
    <source>
        <strain evidence="1">No.713</strain>
    </source>
</reference>
<dbReference type="KEGG" id="ppsu:NO713_02500"/>
<dbReference type="Proteomes" id="UP001153719">
    <property type="component" value="Chromosome"/>
</dbReference>
<dbReference type="Pfam" id="PF01904">
    <property type="entry name" value="DUF72"/>
    <property type="match status" value="1"/>
</dbReference>
<dbReference type="SUPFAM" id="SSF117396">
    <property type="entry name" value="TM1631-like"/>
    <property type="match status" value="1"/>
</dbReference>
<keyword evidence="2" id="KW-1185">Reference proteome</keyword>
<dbReference type="Gene3D" id="3.20.20.410">
    <property type="entry name" value="Protein of unknown function UPF0759"/>
    <property type="match status" value="1"/>
</dbReference>
<evidence type="ECO:0000313" key="2">
    <source>
        <dbReference type="Proteomes" id="UP001153719"/>
    </source>
</evidence>
<dbReference type="InterPro" id="IPR002763">
    <property type="entry name" value="DUF72"/>
</dbReference>
<organism evidence="1 2">
    <name type="scientific">Planktothrix pseudagardhii</name>
    <dbReference type="NCBI Taxonomy" id="132604"/>
    <lineage>
        <taxon>Bacteria</taxon>
        <taxon>Bacillati</taxon>
        <taxon>Cyanobacteriota</taxon>
        <taxon>Cyanophyceae</taxon>
        <taxon>Oscillatoriophycideae</taxon>
        <taxon>Oscillatoriales</taxon>
        <taxon>Microcoleaceae</taxon>
        <taxon>Planktothrix</taxon>
    </lineage>
</organism>
<dbReference type="EMBL" id="LR882967">
    <property type="protein sequence ID" value="CAD5950059.1"/>
    <property type="molecule type" value="Genomic_DNA"/>
</dbReference>
<dbReference type="RefSeq" id="WP_254173861.1">
    <property type="nucleotide sequence ID" value="NZ_LR882967.1"/>
</dbReference>
<proteinExistence type="predicted"/>